<proteinExistence type="predicted"/>
<dbReference type="CDD" id="cd04301">
    <property type="entry name" value="NAT_SF"/>
    <property type="match status" value="1"/>
</dbReference>
<dbReference type="PROSITE" id="PS51186">
    <property type="entry name" value="GNAT"/>
    <property type="match status" value="1"/>
</dbReference>
<dbReference type="PANTHER" id="PTHR43072">
    <property type="entry name" value="N-ACETYLTRANSFERASE"/>
    <property type="match status" value="1"/>
</dbReference>
<protein>
    <submittedName>
        <fullName evidence="2">GNAT family N-acetyltransferase</fullName>
    </submittedName>
</protein>
<evidence type="ECO:0000313" key="3">
    <source>
        <dbReference type="Proteomes" id="UP000825886"/>
    </source>
</evidence>
<name>A0ABX9ASE3_9ENTR</name>
<dbReference type="RefSeq" id="WP_222160727.1">
    <property type="nucleotide sequence ID" value="NZ_CP081864.1"/>
</dbReference>
<dbReference type="EMBL" id="CP081864">
    <property type="protein sequence ID" value="QZN97691.1"/>
    <property type="molecule type" value="Genomic_DNA"/>
</dbReference>
<dbReference type="InterPro" id="IPR016181">
    <property type="entry name" value="Acyl_CoA_acyltransferase"/>
</dbReference>
<dbReference type="Gene3D" id="3.40.630.30">
    <property type="match status" value="1"/>
</dbReference>
<evidence type="ECO:0000259" key="1">
    <source>
        <dbReference type="PROSITE" id="PS51186"/>
    </source>
</evidence>
<gene>
    <name evidence="2" type="ORF">K6K13_10480</name>
</gene>
<dbReference type="Proteomes" id="UP000825886">
    <property type="component" value="Chromosome"/>
</dbReference>
<evidence type="ECO:0000313" key="2">
    <source>
        <dbReference type="EMBL" id="QZN97691.1"/>
    </source>
</evidence>
<feature type="domain" description="N-acetyltransferase" evidence="1">
    <location>
        <begin position="1"/>
        <end position="160"/>
    </location>
</feature>
<sequence>MDIIAAEARHISAIQKIYAYHVLHGTASFETEPPDTNEMLARLHKTNDARLPWFVAIKNGSVAGYCYLSRYRERRAYQYTLEDSIYVDPQYQQQGVGKTLLAHAIEWAEQHGFRQLVAVVGNSENEGSLHLHRQAGFSLVGTLASVGLKHGRWLDKVMLQRALGEGDSTLPESPPRVEANR</sequence>
<dbReference type="InterPro" id="IPR000182">
    <property type="entry name" value="GNAT_dom"/>
</dbReference>
<keyword evidence="3" id="KW-1185">Reference proteome</keyword>
<organism evidence="2 3">
    <name type="scientific">Symbiopectobacterium purcellii</name>
    <dbReference type="NCBI Taxonomy" id="2871826"/>
    <lineage>
        <taxon>Bacteria</taxon>
        <taxon>Pseudomonadati</taxon>
        <taxon>Pseudomonadota</taxon>
        <taxon>Gammaproteobacteria</taxon>
        <taxon>Enterobacterales</taxon>
        <taxon>Enterobacteriaceae</taxon>
    </lineage>
</organism>
<dbReference type="SUPFAM" id="SSF55729">
    <property type="entry name" value="Acyl-CoA N-acyltransferases (Nat)"/>
    <property type="match status" value="1"/>
</dbReference>
<dbReference type="PANTHER" id="PTHR43072:SF8">
    <property type="entry name" value="ACYLTRANSFERASE FABY-RELATED"/>
    <property type="match status" value="1"/>
</dbReference>
<accession>A0ABX9ASE3</accession>
<reference evidence="2 3" key="1">
    <citation type="submission" date="2021-08" db="EMBL/GenBank/DDBJ databases">
        <title>Culture and genomic analysis of Symbiopectobacterium purcellii sp. nov. gen. nov., isolated from the leafhopper Empoasca decipiens.</title>
        <authorList>
            <person name="Nadal-Jimenez P."/>
            <person name="Siozios S."/>
            <person name="Halliday N."/>
            <person name="Camara M."/>
            <person name="Hurst G.D.D."/>
        </authorList>
    </citation>
    <scope>NUCLEOTIDE SEQUENCE [LARGE SCALE GENOMIC DNA]</scope>
    <source>
        <strain evidence="2 3">SyEd1</strain>
    </source>
</reference>
<dbReference type="Pfam" id="PF00583">
    <property type="entry name" value="Acetyltransf_1"/>
    <property type="match status" value="1"/>
</dbReference>